<evidence type="ECO:0000256" key="3">
    <source>
        <dbReference type="ARBA" id="ARBA00022833"/>
    </source>
</evidence>
<feature type="transmembrane region" description="Helical" evidence="5">
    <location>
        <begin position="112"/>
        <end position="131"/>
    </location>
</feature>
<dbReference type="PROSITE" id="PS51999">
    <property type="entry name" value="ZF_GRF"/>
    <property type="match status" value="1"/>
</dbReference>
<keyword evidence="2 4" id="KW-0863">Zinc-finger</keyword>
<keyword evidence="5" id="KW-0812">Transmembrane</keyword>
<keyword evidence="1" id="KW-0479">Metal-binding</keyword>
<evidence type="ECO:0000256" key="5">
    <source>
        <dbReference type="SAM" id="Phobius"/>
    </source>
</evidence>
<keyword evidence="5" id="KW-1133">Transmembrane helix</keyword>
<name>A0AAW1XQP2_RUBAR</name>
<protein>
    <recommendedName>
        <fullName evidence="6">GRF-type domain-containing protein</fullName>
    </recommendedName>
</protein>
<proteinExistence type="predicted"/>
<comment type="caution">
    <text evidence="7">The sequence shown here is derived from an EMBL/GenBank/DDBJ whole genome shotgun (WGS) entry which is preliminary data.</text>
</comment>
<evidence type="ECO:0000256" key="1">
    <source>
        <dbReference type="ARBA" id="ARBA00022723"/>
    </source>
</evidence>
<gene>
    <name evidence="7" type="ORF">M0R45_015614</name>
</gene>
<evidence type="ECO:0000313" key="8">
    <source>
        <dbReference type="Proteomes" id="UP001457282"/>
    </source>
</evidence>
<evidence type="ECO:0000256" key="4">
    <source>
        <dbReference type="PROSITE-ProRule" id="PRU01343"/>
    </source>
</evidence>
<sequence>MADPRVPRNCYCGGLSPIWTSRTPRTYGNRFFGCCRGKETGHCEFFIWIDPPTPRTMDPNPQSYPIVANQIDRSFWSVLLLSGMLANRVQHGTTDMEAEIRRLRTDIGHIRATRNMLCGVIAILCSFVFYVCFGYI</sequence>
<dbReference type="EMBL" id="JBEDUW010000003">
    <property type="protein sequence ID" value="KAK9938902.1"/>
    <property type="molecule type" value="Genomic_DNA"/>
</dbReference>
<accession>A0AAW1XQP2</accession>
<keyword evidence="5" id="KW-0472">Membrane</keyword>
<dbReference type="AlphaFoldDB" id="A0AAW1XQP2"/>
<dbReference type="PANTHER" id="PTHR33248">
    <property type="entry name" value="ZINC ION-BINDING PROTEIN"/>
    <property type="match status" value="1"/>
</dbReference>
<evidence type="ECO:0000259" key="6">
    <source>
        <dbReference type="PROSITE" id="PS51999"/>
    </source>
</evidence>
<dbReference type="GO" id="GO:0008270">
    <property type="term" value="F:zinc ion binding"/>
    <property type="evidence" value="ECO:0007669"/>
    <property type="project" value="UniProtKB-KW"/>
</dbReference>
<dbReference type="Proteomes" id="UP001457282">
    <property type="component" value="Unassembled WGS sequence"/>
</dbReference>
<reference evidence="7 8" key="1">
    <citation type="journal article" date="2023" name="G3 (Bethesda)">
        <title>A chromosome-length genome assembly and annotation of blackberry (Rubus argutus, cv. 'Hillquist').</title>
        <authorList>
            <person name="Bruna T."/>
            <person name="Aryal R."/>
            <person name="Dudchenko O."/>
            <person name="Sargent D.J."/>
            <person name="Mead D."/>
            <person name="Buti M."/>
            <person name="Cavallini A."/>
            <person name="Hytonen T."/>
            <person name="Andres J."/>
            <person name="Pham M."/>
            <person name="Weisz D."/>
            <person name="Mascagni F."/>
            <person name="Usai G."/>
            <person name="Natali L."/>
            <person name="Bassil N."/>
            <person name="Fernandez G.E."/>
            <person name="Lomsadze A."/>
            <person name="Armour M."/>
            <person name="Olukolu B."/>
            <person name="Poorten T."/>
            <person name="Britton C."/>
            <person name="Davik J."/>
            <person name="Ashrafi H."/>
            <person name="Aiden E.L."/>
            <person name="Borodovsky M."/>
            <person name="Worthington M."/>
        </authorList>
    </citation>
    <scope>NUCLEOTIDE SEQUENCE [LARGE SCALE GENOMIC DNA]</scope>
    <source>
        <strain evidence="7">PI 553951</strain>
    </source>
</reference>
<feature type="domain" description="GRF-type" evidence="6">
    <location>
        <begin position="10"/>
        <end position="52"/>
    </location>
</feature>
<keyword evidence="3" id="KW-0862">Zinc</keyword>
<keyword evidence="8" id="KW-1185">Reference proteome</keyword>
<evidence type="ECO:0000313" key="7">
    <source>
        <dbReference type="EMBL" id="KAK9938902.1"/>
    </source>
</evidence>
<dbReference type="InterPro" id="IPR010666">
    <property type="entry name" value="Znf_GRF"/>
</dbReference>
<organism evidence="7 8">
    <name type="scientific">Rubus argutus</name>
    <name type="common">Southern blackberry</name>
    <dbReference type="NCBI Taxonomy" id="59490"/>
    <lineage>
        <taxon>Eukaryota</taxon>
        <taxon>Viridiplantae</taxon>
        <taxon>Streptophyta</taxon>
        <taxon>Embryophyta</taxon>
        <taxon>Tracheophyta</taxon>
        <taxon>Spermatophyta</taxon>
        <taxon>Magnoliopsida</taxon>
        <taxon>eudicotyledons</taxon>
        <taxon>Gunneridae</taxon>
        <taxon>Pentapetalae</taxon>
        <taxon>rosids</taxon>
        <taxon>fabids</taxon>
        <taxon>Rosales</taxon>
        <taxon>Rosaceae</taxon>
        <taxon>Rosoideae</taxon>
        <taxon>Rosoideae incertae sedis</taxon>
        <taxon>Rubus</taxon>
    </lineage>
</organism>
<evidence type="ECO:0000256" key="2">
    <source>
        <dbReference type="ARBA" id="ARBA00022771"/>
    </source>
</evidence>